<dbReference type="InterPro" id="IPR023260">
    <property type="entry name" value="Cys/Ser-rich_nuc_prot"/>
</dbReference>
<evidence type="ECO:0000313" key="11">
    <source>
        <dbReference type="EMBL" id="KAK3782478.1"/>
    </source>
</evidence>
<feature type="domain" description="Cysteine/serine-rich nuclear protein N-terminal" evidence="10">
    <location>
        <begin position="103"/>
        <end position="337"/>
    </location>
</feature>
<keyword evidence="6" id="KW-0010">Activator</keyword>
<feature type="region of interest" description="Disordered" evidence="9">
    <location>
        <begin position="1"/>
        <end position="105"/>
    </location>
</feature>
<dbReference type="GO" id="GO:0006915">
    <property type="term" value="P:apoptotic process"/>
    <property type="evidence" value="ECO:0007669"/>
    <property type="project" value="UniProtKB-KW"/>
</dbReference>
<feature type="compositionally biased region" description="Basic and acidic residues" evidence="9">
    <location>
        <begin position="1337"/>
        <end position="1353"/>
    </location>
</feature>
<dbReference type="PRINTS" id="PR02031">
    <property type="entry name" value="CYSSERRICHNP"/>
</dbReference>
<feature type="region of interest" description="Disordered" evidence="9">
    <location>
        <begin position="1424"/>
        <end position="1452"/>
    </location>
</feature>
<feature type="compositionally biased region" description="Polar residues" evidence="9">
    <location>
        <begin position="1310"/>
        <end position="1329"/>
    </location>
</feature>
<reference evidence="11" key="1">
    <citation type="journal article" date="2023" name="G3 (Bethesda)">
        <title>A reference genome for the long-term kleptoplast-retaining sea slug Elysia crispata morphotype clarki.</title>
        <authorList>
            <person name="Eastman K.E."/>
            <person name="Pendleton A.L."/>
            <person name="Shaikh M.A."/>
            <person name="Suttiyut T."/>
            <person name="Ogas R."/>
            <person name="Tomko P."/>
            <person name="Gavelis G."/>
            <person name="Widhalm J.R."/>
            <person name="Wisecaver J.H."/>
        </authorList>
    </citation>
    <scope>NUCLEOTIDE SEQUENCE</scope>
    <source>
        <strain evidence="11">ECLA1</strain>
    </source>
</reference>
<evidence type="ECO:0000256" key="8">
    <source>
        <dbReference type="ARBA" id="ARBA00023242"/>
    </source>
</evidence>
<dbReference type="Pfam" id="PF16019">
    <property type="entry name" value="CSRNP_N"/>
    <property type="match status" value="1"/>
</dbReference>
<feature type="compositionally biased region" description="Polar residues" evidence="9">
    <location>
        <begin position="14"/>
        <end position="33"/>
    </location>
</feature>
<keyword evidence="5" id="KW-0238">DNA-binding</keyword>
<evidence type="ECO:0000256" key="9">
    <source>
        <dbReference type="SAM" id="MobiDB-lite"/>
    </source>
</evidence>
<evidence type="ECO:0000256" key="5">
    <source>
        <dbReference type="ARBA" id="ARBA00023125"/>
    </source>
</evidence>
<organism evidence="11 12">
    <name type="scientific">Elysia crispata</name>
    <name type="common">lettuce slug</name>
    <dbReference type="NCBI Taxonomy" id="231223"/>
    <lineage>
        <taxon>Eukaryota</taxon>
        <taxon>Metazoa</taxon>
        <taxon>Spiralia</taxon>
        <taxon>Lophotrochozoa</taxon>
        <taxon>Mollusca</taxon>
        <taxon>Gastropoda</taxon>
        <taxon>Heterobranchia</taxon>
        <taxon>Euthyneura</taxon>
        <taxon>Panpulmonata</taxon>
        <taxon>Sacoglossa</taxon>
        <taxon>Placobranchoidea</taxon>
        <taxon>Plakobranchidae</taxon>
        <taxon>Elysia</taxon>
    </lineage>
</organism>
<comment type="subcellular location">
    <subcellularLocation>
        <location evidence="1">Nucleus</location>
    </subcellularLocation>
</comment>
<evidence type="ECO:0000256" key="4">
    <source>
        <dbReference type="ARBA" id="ARBA00023015"/>
    </source>
</evidence>
<feature type="region of interest" description="Disordered" evidence="9">
    <location>
        <begin position="691"/>
        <end position="741"/>
    </location>
</feature>
<evidence type="ECO:0000256" key="1">
    <source>
        <dbReference type="ARBA" id="ARBA00004123"/>
    </source>
</evidence>
<proteinExistence type="inferred from homology"/>
<feature type="region of interest" description="Disordered" evidence="9">
    <location>
        <begin position="1152"/>
        <end position="1182"/>
    </location>
</feature>
<feature type="region of interest" description="Disordered" evidence="9">
    <location>
        <begin position="405"/>
        <end position="456"/>
    </location>
</feature>
<name>A0AAE1A7K7_9GAST</name>
<evidence type="ECO:0000313" key="12">
    <source>
        <dbReference type="Proteomes" id="UP001283361"/>
    </source>
</evidence>
<comment type="similarity">
    <text evidence="2">Belongs to the AXUD1 family.</text>
</comment>
<keyword evidence="7" id="KW-0804">Transcription</keyword>
<comment type="caution">
    <text evidence="11">The sequence shown here is derived from an EMBL/GenBank/DDBJ whole genome shotgun (WGS) entry which is preliminary data.</text>
</comment>
<feature type="compositionally biased region" description="Polar residues" evidence="9">
    <location>
        <begin position="764"/>
        <end position="775"/>
    </location>
</feature>
<keyword evidence="8" id="KW-0539">Nucleus</keyword>
<gene>
    <name evidence="11" type="ORF">RRG08_008335</name>
</gene>
<feature type="region of interest" description="Disordered" evidence="9">
    <location>
        <begin position="756"/>
        <end position="781"/>
    </location>
</feature>
<feature type="compositionally biased region" description="Polar residues" evidence="9">
    <location>
        <begin position="691"/>
        <end position="704"/>
    </location>
</feature>
<feature type="compositionally biased region" description="Low complexity" evidence="9">
    <location>
        <begin position="441"/>
        <end position="456"/>
    </location>
</feature>
<dbReference type="GO" id="GO:0005634">
    <property type="term" value="C:nucleus"/>
    <property type="evidence" value="ECO:0007669"/>
    <property type="project" value="UniProtKB-SubCell"/>
</dbReference>
<evidence type="ECO:0000256" key="6">
    <source>
        <dbReference type="ARBA" id="ARBA00023159"/>
    </source>
</evidence>
<keyword evidence="12" id="KW-1185">Reference proteome</keyword>
<evidence type="ECO:0000256" key="2">
    <source>
        <dbReference type="ARBA" id="ARBA00008548"/>
    </source>
</evidence>
<feature type="compositionally biased region" description="Polar residues" evidence="9">
    <location>
        <begin position="1424"/>
        <end position="1433"/>
    </location>
</feature>
<evidence type="ECO:0000256" key="7">
    <source>
        <dbReference type="ARBA" id="ARBA00023163"/>
    </source>
</evidence>
<feature type="compositionally biased region" description="Basic and acidic residues" evidence="9">
    <location>
        <begin position="408"/>
        <end position="425"/>
    </location>
</feature>
<accession>A0AAE1A7K7</accession>
<feature type="compositionally biased region" description="Polar residues" evidence="9">
    <location>
        <begin position="930"/>
        <end position="958"/>
    </location>
</feature>
<feature type="region of interest" description="Disordered" evidence="9">
    <location>
        <begin position="181"/>
        <end position="203"/>
    </location>
</feature>
<keyword evidence="4" id="KW-0805">Transcription regulation</keyword>
<evidence type="ECO:0000256" key="3">
    <source>
        <dbReference type="ARBA" id="ARBA00022703"/>
    </source>
</evidence>
<feature type="region of interest" description="Disordered" evidence="9">
    <location>
        <begin position="930"/>
        <end position="974"/>
    </location>
</feature>
<feature type="compositionally biased region" description="Low complexity" evidence="9">
    <location>
        <begin position="34"/>
        <end position="75"/>
    </location>
</feature>
<dbReference type="GO" id="GO:0043565">
    <property type="term" value="F:sequence-specific DNA binding"/>
    <property type="evidence" value="ECO:0007669"/>
    <property type="project" value="TreeGrafter"/>
</dbReference>
<keyword evidence="3" id="KW-0053">Apoptosis</keyword>
<feature type="region of interest" description="Disordered" evidence="9">
    <location>
        <begin position="1293"/>
        <end position="1357"/>
    </location>
</feature>
<dbReference type="Proteomes" id="UP001283361">
    <property type="component" value="Unassembled WGS sequence"/>
</dbReference>
<protein>
    <recommendedName>
        <fullName evidence="10">Cysteine/serine-rich nuclear protein N-terminal domain-containing protein</fullName>
    </recommendedName>
</protein>
<dbReference type="PANTHER" id="PTHR13580">
    <property type="entry name" value="TGF-BETA INDUCED APOPTOSIS PROTEIN"/>
    <property type="match status" value="1"/>
</dbReference>
<feature type="region of interest" description="Disordered" evidence="9">
    <location>
        <begin position="592"/>
        <end position="625"/>
    </location>
</feature>
<dbReference type="PANTHER" id="PTHR13580:SF9">
    <property type="entry name" value="AXIN1 UP-REGULATED 1, ISOFORM A"/>
    <property type="match status" value="1"/>
</dbReference>
<dbReference type="InterPro" id="IPR031972">
    <property type="entry name" value="CSRNP_N"/>
</dbReference>
<feature type="compositionally biased region" description="Polar residues" evidence="9">
    <location>
        <begin position="611"/>
        <end position="621"/>
    </location>
</feature>
<sequence>MLKRKLEEEPPPTSATQRQTSSDQGEGQANNAPTTTTSTTCVSDGNTSGSTSTAQNQAAAASSSSSTSSNGGQATESDDSNCSAGSTDALAPEVSGPSPPKRMKRRVNFKGVTVYYFPRRQGFTCVPSEGGSSLGMSERHSFTRQFSLSDYSREQKRIHRAILAEQRRQGKMYPSPLLATSSLHHQQHHHHQQQQQLGSGTNCSNCDNNDDDDDLSSASEESDSEYDDYYFLQPLPIRQRRILLRTSGVKKIDNEEKDECRDIRVSRNVCGCDCKLVCDPATCTCSLAGIQCQVDRLSFPCGCTKEGCNNAAGRIEFNPIRVRTHFIHTLMRLELEKKDSGSNMVSTLLSSSEQQMLMASSPVTSTLSNGGLASSPSFLPTSFSSSPSSTASSSTTLCEIDVVGTNGEGEKEISQTDISENHVKVPDTSQPKENVDEDRNTSSNSDNCCSSPISNNVTSNGKVLKSRLKVKKPEPIDLNLYNSNEKGSCRDCQNTDMCNVMMHDVKFSMVSHQQHQQRQHQQQQQQHQRAIASVGLPQPGLAGYVGGVAQLQHNHMNLGGQGGISLLHPPLSPLNQQSPQQQQHMLLFNDGEEESYQEENSASMYFDNDDSGSYSELSDTSPEGLMGSSRTFGSLGGQQQQQVGAFASSNKFHPHLNHHPHHQQHPHHLSALPMFTTTISSISNNGRLVHSHTNSNAQGSSSGINGHAHPICVPQGLHQSSLIGPEQHPRTSSPHSLLRPPFLHGTAASLGACVTASPPVPVPQENSAATSSANNLPLLDDSAGGSNNHILMGCSPGYDSGKFSSHHHHHSDMLESGLSQCQHHHHHQQQSSHHFGNIIPVVTSAANSAPVGFAVENFISPSLSSPLGYGVDEDAGTVDGIGTISTPSCTSVKQSENSFENSATAICSVTSKPPLAACWAPRLLVASDTPQEMLSPSDHAQSNVSTATANGRMPQTTREAVASDTAPASKLRTAESLEVSAQHCHTNYPQDCLGPSPANPTPTCELVSPNLLSPSPSTYATMTTTTRDRLAASCPGISSHMENTGCALALTFPQYNTSENKEADSVSATLATSSQTISDSHTTLFTNHMYSDTDAIDCNNSVVTSAPLVKSFKTISTINPCGPQSGSESAGQSNLDLSTEDQNEMDAVMSKVAPTPQPSVSNKERQERSETTVAGSAPPRDHSTVWSCMASDVAAVHSCSQPPGACERKPFQSSVLYEEKKSEQQQTVLFPENSQTSSLSEFQSCKASSPSTATSSNSSIAIEDGCDSLHPRKPVLDSVSNLTRSVPVNSFTTSCESQAVPQETKLDEGSSLSTENALISMSAASPLSSENKRKMHVPKDSEERIDSRSRDLNSEQTEVGQLLPSYVECKAIKLASDQDGPVLSSNAASYINDASENVLTLASPREDEDFIESSGAKCCPVLTATSPSSSAMQPASVPFPLSPKNSENEKIPSAREVVKDSIAEFYPLSNNVQKGVV</sequence>
<dbReference type="EMBL" id="JAWDGP010002503">
    <property type="protein sequence ID" value="KAK3782478.1"/>
    <property type="molecule type" value="Genomic_DNA"/>
</dbReference>
<evidence type="ECO:0000259" key="10">
    <source>
        <dbReference type="Pfam" id="PF16019"/>
    </source>
</evidence>
<dbReference type="GO" id="GO:0000981">
    <property type="term" value="F:DNA-binding transcription factor activity, RNA polymerase II-specific"/>
    <property type="evidence" value="ECO:0007669"/>
    <property type="project" value="TreeGrafter"/>
</dbReference>